<sequence>MSQEYSSTPSTEGNQIPDNLILDTLISSNPLSFPSGTDTRNSPESKMSTDSHTPFNSSVISALTSHGDNNTVGQETWELPGSPFTSKEGVEGHAKESSDLSNETLFKGGLMESNDGISSILQSEAEIIKGFITALATREGEVGEKTPSAKVTYYIKEKSQGEDGKKRGPATRGTAKKSMDLILEESRQNNLKRCRVTKEMVIDEEDPYSPVVDLDAEVPPQTMKESPEIGKNSLRSAKIPTKGK</sequence>
<feature type="region of interest" description="Disordered" evidence="1">
    <location>
        <begin position="158"/>
        <end position="177"/>
    </location>
</feature>
<reference evidence="2 3" key="1">
    <citation type="journal article" date="2021" name="BMC Genomics">
        <title>Datura genome reveals duplications of psychoactive alkaloid biosynthetic genes and high mutation rate following tissue culture.</title>
        <authorList>
            <person name="Rajewski A."/>
            <person name="Carter-House D."/>
            <person name="Stajich J."/>
            <person name="Litt A."/>
        </authorList>
    </citation>
    <scope>NUCLEOTIDE SEQUENCE [LARGE SCALE GENOMIC DNA]</scope>
    <source>
        <strain evidence="2">AR-01</strain>
    </source>
</reference>
<keyword evidence="3" id="KW-1185">Reference proteome</keyword>
<feature type="compositionally biased region" description="Polar residues" evidence="1">
    <location>
        <begin position="50"/>
        <end position="74"/>
    </location>
</feature>
<dbReference type="EMBL" id="JACEIK010001084">
    <property type="protein sequence ID" value="MCD7465812.1"/>
    <property type="molecule type" value="Genomic_DNA"/>
</dbReference>
<feature type="region of interest" description="Disordered" evidence="1">
    <location>
        <begin position="207"/>
        <end position="244"/>
    </location>
</feature>
<organism evidence="2 3">
    <name type="scientific">Datura stramonium</name>
    <name type="common">Jimsonweed</name>
    <name type="synonym">Common thornapple</name>
    <dbReference type="NCBI Taxonomy" id="4076"/>
    <lineage>
        <taxon>Eukaryota</taxon>
        <taxon>Viridiplantae</taxon>
        <taxon>Streptophyta</taxon>
        <taxon>Embryophyta</taxon>
        <taxon>Tracheophyta</taxon>
        <taxon>Spermatophyta</taxon>
        <taxon>Magnoliopsida</taxon>
        <taxon>eudicotyledons</taxon>
        <taxon>Gunneridae</taxon>
        <taxon>Pentapetalae</taxon>
        <taxon>asterids</taxon>
        <taxon>lamiids</taxon>
        <taxon>Solanales</taxon>
        <taxon>Solanaceae</taxon>
        <taxon>Solanoideae</taxon>
        <taxon>Datureae</taxon>
        <taxon>Datura</taxon>
    </lineage>
</organism>
<gene>
    <name evidence="2" type="ORF">HAX54_001980</name>
</gene>
<feature type="region of interest" description="Disordered" evidence="1">
    <location>
        <begin position="1"/>
        <end position="101"/>
    </location>
</feature>
<protein>
    <submittedName>
        <fullName evidence="2">Uncharacterized protein</fullName>
    </submittedName>
</protein>
<feature type="compositionally biased region" description="Basic and acidic residues" evidence="1">
    <location>
        <begin position="88"/>
        <end position="98"/>
    </location>
</feature>
<proteinExistence type="predicted"/>
<evidence type="ECO:0000313" key="2">
    <source>
        <dbReference type="EMBL" id="MCD7465812.1"/>
    </source>
</evidence>
<dbReference type="Proteomes" id="UP000823775">
    <property type="component" value="Unassembled WGS sequence"/>
</dbReference>
<name>A0ABS8T5F7_DATST</name>
<comment type="caution">
    <text evidence="2">The sequence shown here is derived from an EMBL/GenBank/DDBJ whole genome shotgun (WGS) entry which is preliminary data.</text>
</comment>
<evidence type="ECO:0000256" key="1">
    <source>
        <dbReference type="SAM" id="MobiDB-lite"/>
    </source>
</evidence>
<feature type="compositionally biased region" description="Polar residues" evidence="1">
    <location>
        <begin position="1"/>
        <end position="17"/>
    </location>
</feature>
<evidence type="ECO:0000313" key="3">
    <source>
        <dbReference type="Proteomes" id="UP000823775"/>
    </source>
</evidence>
<accession>A0ABS8T5F7</accession>
<feature type="compositionally biased region" description="Polar residues" evidence="1">
    <location>
        <begin position="25"/>
        <end position="40"/>
    </location>
</feature>